<keyword evidence="10" id="KW-1185">Reference proteome</keyword>
<dbReference type="Pfam" id="PF02518">
    <property type="entry name" value="HATPase_c"/>
    <property type="match status" value="1"/>
</dbReference>
<dbReference type="InterPro" id="IPR003594">
    <property type="entry name" value="HATPase_dom"/>
</dbReference>
<dbReference type="InterPro" id="IPR011495">
    <property type="entry name" value="Sig_transdc_His_kin_sub2_dim/P"/>
</dbReference>
<reference evidence="9 10" key="1">
    <citation type="submission" date="2020-08" db="EMBL/GenBank/DDBJ databases">
        <title>Genomic Encyclopedia of Type Strains, Phase IV (KMG-IV): sequencing the most valuable type-strain genomes for metagenomic binning, comparative biology and taxonomic classification.</title>
        <authorList>
            <person name="Goeker M."/>
        </authorList>
    </citation>
    <scope>NUCLEOTIDE SEQUENCE [LARGE SCALE GENOMIC DNA]</scope>
    <source>
        <strain evidence="9 10">DSM 102189</strain>
    </source>
</reference>
<dbReference type="AlphaFoldDB" id="A0A841L8T8"/>
<evidence type="ECO:0000259" key="8">
    <source>
        <dbReference type="PROSITE" id="PS50109"/>
    </source>
</evidence>
<keyword evidence="4" id="KW-0808">Transferase</keyword>
<accession>A0A841L8T8</accession>
<comment type="catalytic activity">
    <reaction evidence="1">
        <text>ATP + protein L-histidine = ADP + protein N-phospho-L-histidine.</text>
        <dbReference type="EC" id="2.7.13.3"/>
    </reaction>
</comment>
<keyword evidence="6 9" id="KW-0418">Kinase</keyword>
<evidence type="ECO:0000256" key="7">
    <source>
        <dbReference type="ARBA" id="ARBA00022840"/>
    </source>
</evidence>
<proteinExistence type="predicted"/>
<dbReference type="SMART" id="SM00387">
    <property type="entry name" value="HATPase_c"/>
    <property type="match status" value="1"/>
</dbReference>
<evidence type="ECO:0000313" key="9">
    <source>
        <dbReference type="EMBL" id="MBB6227383.1"/>
    </source>
</evidence>
<dbReference type="RefSeq" id="WP_184197841.1">
    <property type="nucleotide sequence ID" value="NZ_JACIIV010000009.1"/>
</dbReference>
<evidence type="ECO:0000256" key="4">
    <source>
        <dbReference type="ARBA" id="ARBA00022679"/>
    </source>
</evidence>
<dbReference type="PANTHER" id="PTHR41523:SF8">
    <property type="entry name" value="ETHYLENE RESPONSE SENSOR PROTEIN"/>
    <property type="match status" value="1"/>
</dbReference>
<feature type="domain" description="Histidine kinase" evidence="8">
    <location>
        <begin position="155"/>
        <end position="347"/>
    </location>
</feature>
<evidence type="ECO:0000256" key="2">
    <source>
        <dbReference type="ARBA" id="ARBA00012438"/>
    </source>
</evidence>
<dbReference type="CDD" id="cd16936">
    <property type="entry name" value="HATPase_RsbW-like"/>
    <property type="match status" value="1"/>
</dbReference>
<dbReference type="Gene3D" id="3.30.565.10">
    <property type="entry name" value="Histidine kinase-like ATPase, C-terminal domain"/>
    <property type="match status" value="1"/>
</dbReference>
<dbReference type="Pfam" id="PF07568">
    <property type="entry name" value="HisKA_2"/>
    <property type="match status" value="1"/>
</dbReference>
<sequence length="349" mass="36610">MTGPLNIQAAAVLEGLSEVALLLAEDGTILHANRAASVLLGPGLAGTPVFALHDGEPGGLATYVDRCRGSRQPLVGTITLRSEGKYQCRGNVIGDGVIGNGAGRAVLLRLSRSDDAQFALLTRNLEALRDEVRARQRTEAILRESISERELLLRELQHRVNNNMQMLSGILSGAEREAESEEARAILGDTASRFAAIGAVQQLLYASNNFNSIDLVAFVETLARAASSLAADPLVVETDVEPLQLPIGKAPSLALILNELLTNAVKYGMPARGTQKITVTLKVTGGMLELRVGDNGPGFGAASSAGGGRKRASGLGLVRGLLRQLGGSLAIEADAGARCVVRISHAQED</sequence>
<gene>
    <name evidence="9" type="ORF">FHS79_001549</name>
</gene>
<dbReference type="EC" id="2.7.13.3" evidence="2"/>
<dbReference type="PROSITE" id="PS50109">
    <property type="entry name" value="HIS_KIN"/>
    <property type="match status" value="1"/>
</dbReference>
<dbReference type="InterPro" id="IPR005467">
    <property type="entry name" value="His_kinase_dom"/>
</dbReference>
<dbReference type="PANTHER" id="PTHR41523">
    <property type="entry name" value="TWO-COMPONENT SYSTEM SENSOR PROTEIN"/>
    <property type="match status" value="1"/>
</dbReference>
<dbReference type="SUPFAM" id="SSF55874">
    <property type="entry name" value="ATPase domain of HSP90 chaperone/DNA topoisomerase II/histidine kinase"/>
    <property type="match status" value="1"/>
</dbReference>
<keyword evidence="7" id="KW-0067">ATP-binding</keyword>
<evidence type="ECO:0000256" key="1">
    <source>
        <dbReference type="ARBA" id="ARBA00000085"/>
    </source>
</evidence>
<dbReference type="EMBL" id="JACIIV010000009">
    <property type="protein sequence ID" value="MBB6227383.1"/>
    <property type="molecule type" value="Genomic_DNA"/>
</dbReference>
<keyword evidence="5" id="KW-0547">Nucleotide-binding</keyword>
<evidence type="ECO:0000256" key="5">
    <source>
        <dbReference type="ARBA" id="ARBA00022741"/>
    </source>
</evidence>
<evidence type="ECO:0000256" key="3">
    <source>
        <dbReference type="ARBA" id="ARBA00022553"/>
    </source>
</evidence>
<keyword evidence="3" id="KW-0597">Phosphoprotein</keyword>
<protein>
    <recommendedName>
        <fullName evidence="2">histidine kinase</fullName>
        <ecNumber evidence="2">2.7.13.3</ecNumber>
    </recommendedName>
</protein>
<evidence type="ECO:0000256" key="6">
    <source>
        <dbReference type="ARBA" id="ARBA00022777"/>
    </source>
</evidence>
<dbReference type="GO" id="GO:0004673">
    <property type="term" value="F:protein histidine kinase activity"/>
    <property type="evidence" value="ECO:0007669"/>
    <property type="project" value="UniProtKB-EC"/>
</dbReference>
<name>A0A841L8T8_9SPHN</name>
<dbReference type="Proteomes" id="UP000538147">
    <property type="component" value="Unassembled WGS sequence"/>
</dbReference>
<dbReference type="GO" id="GO:0005524">
    <property type="term" value="F:ATP binding"/>
    <property type="evidence" value="ECO:0007669"/>
    <property type="project" value="UniProtKB-KW"/>
</dbReference>
<comment type="caution">
    <text evidence="9">The sequence shown here is derived from an EMBL/GenBank/DDBJ whole genome shotgun (WGS) entry which is preliminary data.</text>
</comment>
<organism evidence="9 10">
    <name type="scientific">Polymorphobacter multimanifer</name>
    <dbReference type="NCBI Taxonomy" id="1070431"/>
    <lineage>
        <taxon>Bacteria</taxon>
        <taxon>Pseudomonadati</taxon>
        <taxon>Pseudomonadota</taxon>
        <taxon>Alphaproteobacteria</taxon>
        <taxon>Sphingomonadales</taxon>
        <taxon>Sphingosinicellaceae</taxon>
        <taxon>Polymorphobacter</taxon>
    </lineage>
</organism>
<evidence type="ECO:0000313" key="10">
    <source>
        <dbReference type="Proteomes" id="UP000538147"/>
    </source>
</evidence>
<dbReference type="InterPro" id="IPR036890">
    <property type="entry name" value="HATPase_C_sf"/>
</dbReference>